<dbReference type="GO" id="GO:0005516">
    <property type="term" value="F:calmodulin binding"/>
    <property type="evidence" value="ECO:0007669"/>
    <property type="project" value="TreeGrafter"/>
</dbReference>
<organism evidence="8 9">
    <name type="scientific">Apatococcus lobatus</name>
    <dbReference type="NCBI Taxonomy" id="904363"/>
    <lineage>
        <taxon>Eukaryota</taxon>
        <taxon>Viridiplantae</taxon>
        <taxon>Chlorophyta</taxon>
        <taxon>core chlorophytes</taxon>
        <taxon>Trebouxiophyceae</taxon>
        <taxon>Chlorellales</taxon>
        <taxon>Chlorellaceae</taxon>
        <taxon>Apatococcus</taxon>
    </lineage>
</organism>
<keyword evidence="3" id="KW-0963">Cytoplasm</keyword>
<keyword evidence="5" id="KW-0966">Cell projection</keyword>
<dbReference type="Proteomes" id="UP001438707">
    <property type="component" value="Unassembled WGS sequence"/>
</dbReference>
<feature type="domain" description="Enkurin" evidence="7">
    <location>
        <begin position="142"/>
        <end position="232"/>
    </location>
</feature>
<sequence length="235" mass="26783">MEPEAESIYSLIPRPQPAVIKPGRYRSKHPGTINARQFVMGVKQAREHATFGLPGGQLAEPPAKFLKSHQKEPLLPTPGPPHHERMLRKSSVPSRTEKPQMGLVSQKNFVTANAIENILAKPKVHDTSERLYILKPDFGEVPAYLQRNREQIQQERQQAVTMAPSSEMSMQEREELVGQLKEKWAVVNEAYQKLPFSLDTPTKKRRKEELEKQLGQLEKDIKLLSRGDRLLVVDD</sequence>
<evidence type="ECO:0000256" key="1">
    <source>
        <dbReference type="ARBA" id="ARBA00004138"/>
    </source>
</evidence>
<evidence type="ECO:0000256" key="5">
    <source>
        <dbReference type="ARBA" id="ARBA00023273"/>
    </source>
</evidence>
<evidence type="ECO:0000256" key="4">
    <source>
        <dbReference type="ARBA" id="ARBA00023212"/>
    </source>
</evidence>
<keyword evidence="4" id="KW-0206">Cytoskeleton</keyword>
<dbReference type="EMBL" id="JALJOS010000010">
    <property type="protein sequence ID" value="KAK9833744.1"/>
    <property type="molecule type" value="Genomic_DNA"/>
</dbReference>
<dbReference type="InterPro" id="IPR027012">
    <property type="entry name" value="Enkurin_dom"/>
</dbReference>
<keyword evidence="6" id="KW-0175">Coiled coil</keyword>
<dbReference type="AlphaFoldDB" id="A0AAW1RJD3"/>
<dbReference type="PROSITE" id="PS51665">
    <property type="entry name" value="ENKURIN"/>
    <property type="match status" value="1"/>
</dbReference>
<feature type="coiled-coil region" evidence="6">
    <location>
        <begin position="200"/>
        <end position="227"/>
    </location>
</feature>
<dbReference type="GO" id="GO:0005856">
    <property type="term" value="C:cytoskeleton"/>
    <property type="evidence" value="ECO:0007669"/>
    <property type="project" value="UniProtKB-SubCell"/>
</dbReference>
<dbReference type="PANTHER" id="PTHR21490:SF0">
    <property type="entry name" value="ENKURIN"/>
    <property type="match status" value="1"/>
</dbReference>
<gene>
    <name evidence="8" type="ORF">WJX74_004757</name>
</gene>
<comment type="caution">
    <text evidence="8">The sequence shown here is derived from an EMBL/GenBank/DDBJ whole genome shotgun (WGS) entry which is preliminary data.</text>
</comment>
<evidence type="ECO:0000259" key="7">
    <source>
        <dbReference type="PROSITE" id="PS51665"/>
    </source>
</evidence>
<evidence type="ECO:0000313" key="9">
    <source>
        <dbReference type="Proteomes" id="UP001438707"/>
    </source>
</evidence>
<comment type="subcellular location">
    <subcellularLocation>
        <location evidence="1">Cell projection</location>
        <location evidence="1">Cilium</location>
    </subcellularLocation>
    <subcellularLocation>
        <location evidence="2">Cytoplasm</location>
        <location evidence="2">Cytoskeleton</location>
    </subcellularLocation>
</comment>
<evidence type="ECO:0000256" key="2">
    <source>
        <dbReference type="ARBA" id="ARBA00004245"/>
    </source>
</evidence>
<keyword evidence="9" id="KW-1185">Reference proteome</keyword>
<dbReference type="GO" id="GO:0005929">
    <property type="term" value="C:cilium"/>
    <property type="evidence" value="ECO:0007669"/>
    <property type="project" value="UniProtKB-SubCell"/>
</dbReference>
<name>A0AAW1RJD3_9CHLO</name>
<evidence type="ECO:0000256" key="6">
    <source>
        <dbReference type="SAM" id="Coils"/>
    </source>
</evidence>
<dbReference type="Pfam" id="PF13864">
    <property type="entry name" value="Enkurin"/>
    <property type="match status" value="1"/>
</dbReference>
<dbReference type="PANTHER" id="PTHR21490">
    <property type="entry name" value="ENKURIN-RELATED"/>
    <property type="match status" value="1"/>
</dbReference>
<accession>A0AAW1RJD3</accession>
<evidence type="ECO:0000256" key="3">
    <source>
        <dbReference type="ARBA" id="ARBA00022490"/>
    </source>
</evidence>
<proteinExistence type="predicted"/>
<reference evidence="8 9" key="1">
    <citation type="journal article" date="2024" name="Nat. Commun.">
        <title>Phylogenomics reveals the evolutionary origins of lichenization in chlorophyte algae.</title>
        <authorList>
            <person name="Puginier C."/>
            <person name="Libourel C."/>
            <person name="Otte J."/>
            <person name="Skaloud P."/>
            <person name="Haon M."/>
            <person name="Grisel S."/>
            <person name="Petersen M."/>
            <person name="Berrin J.G."/>
            <person name="Delaux P.M."/>
            <person name="Dal Grande F."/>
            <person name="Keller J."/>
        </authorList>
    </citation>
    <scope>NUCLEOTIDE SEQUENCE [LARGE SCALE GENOMIC DNA]</scope>
    <source>
        <strain evidence="8 9">SAG 2145</strain>
    </source>
</reference>
<dbReference type="InterPro" id="IPR052102">
    <property type="entry name" value="Enkurin_domain-protein"/>
</dbReference>
<evidence type="ECO:0000313" key="8">
    <source>
        <dbReference type="EMBL" id="KAK9833744.1"/>
    </source>
</evidence>
<protein>
    <recommendedName>
        <fullName evidence="7">Enkurin domain-containing protein</fullName>
    </recommendedName>
</protein>